<keyword evidence="5" id="KW-0378">Hydrolase</keyword>
<dbReference type="SUPFAM" id="SSF51556">
    <property type="entry name" value="Metallo-dependent hydrolases"/>
    <property type="match status" value="1"/>
</dbReference>
<feature type="domain" description="Amidohydrolase-related" evidence="4">
    <location>
        <begin position="50"/>
        <end position="353"/>
    </location>
</feature>
<dbReference type="InterPro" id="IPR006680">
    <property type="entry name" value="Amidohydro-rel"/>
</dbReference>
<dbReference type="GO" id="GO:0005737">
    <property type="term" value="C:cytoplasm"/>
    <property type="evidence" value="ECO:0007669"/>
    <property type="project" value="TreeGrafter"/>
</dbReference>
<feature type="region of interest" description="Disordered" evidence="2">
    <location>
        <begin position="28"/>
        <end position="47"/>
    </location>
</feature>
<accession>A0A6H9Z0K2</accession>
<dbReference type="Pfam" id="PF04909">
    <property type="entry name" value="Amidohydro_2"/>
    <property type="match status" value="1"/>
</dbReference>
<evidence type="ECO:0000313" key="5">
    <source>
        <dbReference type="EMBL" id="KAB2348840.1"/>
    </source>
</evidence>
<dbReference type="AlphaFoldDB" id="A0A6H9Z0K2"/>
<dbReference type="PANTHER" id="PTHR21240:SF28">
    <property type="entry name" value="ISO-OROTATE DECARBOXYLASE (EUROFUNG)"/>
    <property type="match status" value="1"/>
</dbReference>
<dbReference type="GO" id="GO:0019748">
    <property type="term" value="P:secondary metabolic process"/>
    <property type="evidence" value="ECO:0007669"/>
    <property type="project" value="TreeGrafter"/>
</dbReference>
<dbReference type="OrthoDB" id="149172at2"/>
<dbReference type="Proteomes" id="UP000468735">
    <property type="component" value="Unassembled WGS sequence"/>
</dbReference>
<feature type="compositionally biased region" description="Low complexity" evidence="2">
    <location>
        <begin position="28"/>
        <end position="45"/>
    </location>
</feature>
<dbReference type="GO" id="GO:0016787">
    <property type="term" value="F:hydrolase activity"/>
    <property type="evidence" value="ECO:0007669"/>
    <property type="project" value="UniProtKB-KW"/>
</dbReference>
<evidence type="ECO:0000256" key="1">
    <source>
        <dbReference type="ARBA" id="ARBA00023239"/>
    </source>
</evidence>
<evidence type="ECO:0000256" key="2">
    <source>
        <dbReference type="SAM" id="MobiDB-lite"/>
    </source>
</evidence>
<organism evidence="5 6">
    <name type="scientific">Actinomadura rudentiformis</name>
    <dbReference type="NCBI Taxonomy" id="359158"/>
    <lineage>
        <taxon>Bacteria</taxon>
        <taxon>Bacillati</taxon>
        <taxon>Actinomycetota</taxon>
        <taxon>Actinomycetes</taxon>
        <taxon>Streptosporangiales</taxon>
        <taxon>Thermomonosporaceae</taxon>
        <taxon>Actinomadura</taxon>
    </lineage>
</organism>
<evidence type="ECO:0000259" key="4">
    <source>
        <dbReference type="Pfam" id="PF04909"/>
    </source>
</evidence>
<evidence type="ECO:0000256" key="3">
    <source>
        <dbReference type="SAM" id="SignalP"/>
    </source>
</evidence>
<dbReference type="InterPro" id="IPR006311">
    <property type="entry name" value="TAT_signal"/>
</dbReference>
<keyword evidence="6" id="KW-1185">Reference proteome</keyword>
<comment type="caution">
    <text evidence="5">The sequence shown here is derived from an EMBL/GenBank/DDBJ whole genome shotgun (WGS) entry which is preliminary data.</text>
</comment>
<dbReference type="PROSITE" id="PS51318">
    <property type="entry name" value="TAT"/>
    <property type="match status" value="1"/>
</dbReference>
<reference evidence="5 6" key="1">
    <citation type="submission" date="2019-09" db="EMBL/GenBank/DDBJ databases">
        <title>Actinomadura physcomitrii sp. nov., a novel actinomycete isolated from moss [Physcomitrium sphaericum (Ludw) Fuernr].</title>
        <authorList>
            <person name="Zhuang X."/>
            <person name="Liu C."/>
        </authorList>
    </citation>
    <scope>NUCLEOTIDE SEQUENCE [LARGE SCALE GENOMIC DNA]</scope>
    <source>
        <strain evidence="5 6">HMC1</strain>
    </source>
</reference>
<dbReference type="InterPro" id="IPR032466">
    <property type="entry name" value="Metal_Hydrolase"/>
</dbReference>
<dbReference type="GO" id="GO:0016831">
    <property type="term" value="F:carboxy-lyase activity"/>
    <property type="evidence" value="ECO:0007669"/>
    <property type="project" value="InterPro"/>
</dbReference>
<protein>
    <submittedName>
        <fullName evidence="5">Amidohydrolase</fullName>
    </submittedName>
</protein>
<gene>
    <name evidence="5" type="ORF">F8566_13790</name>
</gene>
<keyword evidence="1" id="KW-0456">Lyase</keyword>
<dbReference type="InterPro" id="IPR032465">
    <property type="entry name" value="ACMSD"/>
</dbReference>
<feature type="chain" id="PRO_5026111847" evidence="3">
    <location>
        <begin position="34"/>
        <end position="363"/>
    </location>
</feature>
<feature type="signal peptide" evidence="3">
    <location>
        <begin position="1"/>
        <end position="33"/>
    </location>
</feature>
<sequence length="363" mass="39332">MGDVMRDMSRRRALQAAALTTAAVGLGSSAADAGTGSRTGTAAGARPFRIDTHHHAVPAEMRKWAVEQGLLPPVGGPRWGQWSLSETLDTMDRNQIAMGVASAPVPSIAFRDRAVAVSGARIINEDLANLVRDHPARFGFFACLPLLHIDVALKEAAYALDVLEADGVMLMTNDGTRYLGDKAFDPLFEELDRRRAVIFTHPFSLPGGHVGVPGMEDWIADFMLDTTRAAFNLVASGTMDRYRRISVILSHAGGFLPYIGGRVEHAGRTGRGPSPAAFRRAVRRFYYDTAAPPSPYATPTLLAAAGAGQLLYGTDWAQTTADDVRHTTRGLERDPALNGRMRQAIYRGNALRLMPTLARRVRA</sequence>
<proteinExistence type="predicted"/>
<keyword evidence="3" id="KW-0732">Signal</keyword>
<evidence type="ECO:0000313" key="6">
    <source>
        <dbReference type="Proteomes" id="UP000468735"/>
    </source>
</evidence>
<name>A0A6H9Z0K2_9ACTN</name>
<dbReference type="PANTHER" id="PTHR21240">
    <property type="entry name" value="2-AMINO-3-CARBOXYLMUCONATE-6-SEMIALDEHYDE DECARBOXYLASE"/>
    <property type="match status" value="1"/>
</dbReference>
<dbReference type="Gene3D" id="3.20.20.140">
    <property type="entry name" value="Metal-dependent hydrolases"/>
    <property type="match status" value="1"/>
</dbReference>
<dbReference type="EMBL" id="WBMT01000006">
    <property type="protein sequence ID" value="KAB2348840.1"/>
    <property type="molecule type" value="Genomic_DNA"/>
</dbReference>